<protein>
    <submittedName>
        <fullName evidence="10">TrkH family potassium uptake protein</fullName>
    </submittedName>
</protein>
<feature type="transmembrane region" description="Helical" evidence="9">
    <location>
        <begin position="212"/>
        <end position="239"/>
    </location>
</feature>
<evidence type="ECO:0000256" key="5">
    <source>
        <dbReference type="ARBA" id="ARBA00022692"/>
    </source>
</evidence>
<dbReference type="PANTHER" id="PTHR32024:SF2">
    <property type="entry name" value="TRK SYSTEM POTASSIUM UPTAKE PROTEIN TRKG-RELATED"/>
    <property type="match status" value="1"/>
</dbReference>
<proteinExistence type="inferred from homology"/>
<keyword evidence="3" id="KW-0813">Transport</keyword>
<keyword evidence="5 9" id="KW-0812">Transmembrane</keyword>
<keyword evidence="7" id="KW-0406">Ion transport</keyword>
<feature type="transmembrane region" description="Helical" evidence="9">
    <location>
        <begin position="36"/>
        <end position="57"/>
    </location>
</feature>
<feature type="transmembrane region" description="Helical" evidence="9">
    <location>
        <begin position="513"/>
        <end position="533"/>
    </location>
</feature>
<feature type="transmembrane region" description="Helical" evidence="9">
    <location>
        <begin position="7"/>
        <end position="30"/>
    </location>
</feature>
<dbReference type="RefSeq" id="WP_155044462.1">
    <property type="nucleotide sequence ID" value="NZ_WMIH01000008.1"/>
</dbReference>
<evidence type="ECO:0000256" key="3">
    <source>
        <dbReference type="ARBA" id="ARBA00022448"/>
    </source>
</evidence>
<keyword evidence="11" id="KW-1185">Reference proteome</keyword>
<keyword evidence="8 9" id="KW-0472">Membrane</keyword>
<reference evidence="10 11" key="1">
    <citation type="submission" date="2019-11" db="EMBL/GenBank/DDBJ databases">
        <authorList>
            <person name="Dong K."/>
        </authorList>
    </citation>
    <scope>NUCLEOTIDE SEQUENCE [LARGE SCALE GENOMIC DNA]</scope>
    <source>
        <strain evidence="10 11">DK608</strain>
    </source>
</reference>
<feature type="transmembrane region" description="Helical" evidence="9">
    <location>
        <begin position="69"/>
        <end position="91"/>
    </location>
</feature>
<feature type="transmembrane region" description="Helical" evidence="9">
    <location>
        <begin position="376"/>
        <end position="398"/>
    </location>
</feature>
<evidence type="ECO:0000313" key="10">
    <source>
        <dbReference type="EMBL" id="MTH64604.1"/>
    </source>
</evidence>
<keyword evidence="4" id="KW-1003">Cell membrane</keyword>
<evidence type="ECO:0000256" key="6">
    <source>
        <dbReference type="ARBA" id="ARBA00022989"/>
    </source>
</evidence>
<dbReference type="InterPro" id="IPR003445">
    <property type="entry name" value="Cat_transpt"/>
</dbReference>
<dbReference type="GO" id="GO:0030001">
    <property type="term" value="P:metal ion transport"/>
    <property type="evidence" value="ECO:0007669"/>
    <property type="project" value="UniProtKB-ARBA"/>
</dbReference>
<dbReference type="PANTHER" id="PTHR32024">
    <property type="entry name" value="TRK SYSTEM POTASSIUM UPTAKE PROTEIN TRKG-RELATED"/>
    <property type="match status" value="1"/>
</dbReference>
<comment type="caution">
    <text evidence="10">The sequence shown here is derived from an EMBL/GenBank/DDBJ whole genome shotgun (WGS) entry which is preliminary data.</text>
</comment>
<dbReference type="GO" id="GO:0005886">
    <property type="term" value="C:plasma membrane"/>
    <property type="evidence" value="ECO:0007669"/>
    <property type="project" value="UniProtKB-SubCell"/>
</dbReference>
<sequence length="540" mass="57344">MRVLLRLPLLVILAGIVSLAMILPGLHAHARDDHQIGSAFLGSAGLFFVLSAIFGIATADRPDRSRPRSVLLTMLGAMVGLPALMAVPFLLCLPDTGFFNAWWEMVSCLTTTGATLYDAERLAPSLHLWRALVGWMGGLFMLVAAVALLAPLRVGGFEIMATPYGRNERFERLPRSAEVPRHVTHLSAPDFRTEMSDPVYRTARSLRQVFPLYAGLTLVMWVLLLIAGEPGLIALTRALGTLSTSGISPVSGGASQQSGVVGEMIIFVFLIPALSRRFWPGGGELQTSDRWTQDPELNLAAGVVLFVAGMLFLRHFLGAIEVAPGGAPGVLASVDSALSAAWGGIFNGLSYLTTTGWNSVEWQGARNWSGISSPGLMLAGLAMMGGGVATTAGGVKLLRVYALARHSERELEKIVHPASVGGGGLMARRLRNEGAYLAFIFFMLFASSIAVVVTLISLQQIEFDSATILSIAALTNTGPLAGAIPMTPVFQGSAGMAGAPWEGWAGLPVLTKAILAGAMIVGRVETLAILALFSPDFWRR</sequence>
<evidence type="ECO:0000256" key="8">
    <source>
        <dbReference type="ARBA" id="ARBA00023136"/>
    </source>
</evidence>
<keyword evidence="6 9" id="KW-1133">Transmembrane helix</keyword>
<dbReference type="EMBL" id="WMII01000008">
    <property type="protein sequence ID" value="MTH64604.1"/>
    <property type="molecule type" value="Genomic_DNA"/>
</dbReference>
<organism evidence="10 11">
    <name type="scientific">Paracoccus shanxieyensis</name>
    <dbReference type="NCBI Taxonomy" id="2675752"/>
    <lineage>
        <taxon>Bacteria</taxon>
        <taxon>Pseudomonadati</taxon>
        <taxon>Pseudomonadota</taxon>
        <taxon>Alphaproteobacteria</taxon>
        <taxon>Rhodobacterales</taxon>
        <taxon>Paracoccaceae</taxon>
        <taxon>Paracoccus</taxon>
    </lineage>
</organism>
<feature type="transmembrane region" description="Helical" evidence="9">
    <location>
        <begin position="260"/>
        <end position="279"/>
    </location>
</feature>
<evidence type="ECO:0000313" key="11">
    <source>
        <dbReference type="Proteomes" id="UP000478740"/>
    </source>
</evidence>
<evidence type="ECO:0000256" key="1">
    <source>
        <dbReference type="ARBA" id="ARBA00004651"/>
    </source>
</evidence>
<feature type="transmembrane region" description="Helical" evidence="9">
    <location>
        <begin position="435"/>
        <end position="458"/>
    </location>
</feature>
<evidence type="ECO:0000256" key="7">
    <source>
        <dbReference type="ARBA" id="ARBA00023065"/>
    </source>
</evidence>
<accession>A0A6L6J1E0</accession>
<comment type="similarity">
    <text evidence="2">Belongs to the TrkH potassium transport family.</text>
</comment>
<evidence type="ECO:0000256" key="2">
    <source>
        <dbReference type="ARBA" id="ARBA00009137"/>
    </source>
</evidence>
<dbReference type="Pfam" id="PF02386">
    <property type="entry name" value="TrkH"/>
    <property type="match status" value="1"/>
</dbReference>
<feature type="transmembrane region" description="Helical" evidence="9">
    <location>
        <begin position="299"/>
        <end position="317"/>
    </location>
</feature>
<dbReference type="GO" id="GO:0008324">
    <property type="term" value="F:monoatomic cation transmembrane transporter activity"/>
    <property type="evidence" value="ECO:0007669"/>
    <property type="project" value="InterPro"/>
</dbReference>
<feature type="transmembrane region" description="Helical" evidence="9">
    <location>
        <begin position="329"/>
        <end position="352"/>
    </location>
</feature>
<dbReference type="AlphaFoldDB" id="A0A6L6J1E0"/>
<dbReference type="Proteomes" id="UP000478740">
    <property type="component" value="Unassembled WGS sequence"/>
</dbReference>
<evidence type="ECO:0000256" key="4">
    <source>
        <dbReference type="ARBA" id="ARBA00022475"/>
    </source>
</evidence>
<evidence type="ECO:0000256" key="9">
    <source>
        <dbReference type="SAM" id="Phobius"/>
    </source>
</evidence>
<gene>
    <name evidence="10" type="ORF">GL284_10000</name>
</gene>
<comment type="subcellular location">
    <subcellularLocation>
        <location evidence="1">Cell membrane</location>
        <topology evidence="1">Multi-pass membrane protein</topology>
    </subcellularLocation>
</comment>
<name>A0A6L6J1E0_9RHOB</name>
<feature type="transmembrane region" description="Helical" evidence="9">
    <location>
        <begin position="129"/>
        <end position="150"/>
    </location>
</feature>